<dbReference type="AlphaFoldDB" id="A0A1I0RMD0"/>
<proteinExistence type="predicted"/>
<dbReference type="RefSeq" id="WP_089996347.1">
    <property type="nucleotide sequence ID" value="NZ_FOIZ01000002.1"/>
</dbReference>
<dbReference type="PANTHER" id="PTHR36504:SF1">
    <property type="entry name" value="LIPOPOLYSACCHARIDE EXPORT SYSTEM PROTEIN LPTA"/>
    <property type="match status" value="1"/>
</dbReference>
<name>A0A1I0RMD0_9RHOB</name>
<dbReference type="EMBL" id="FOIZ01000002">
    <property type="protein sequence ID" value="SEW42337.1"/>
    <property type="molecule type" value="Genomic_DNA"/>
</dbReference>
<dbReference type="InterPro" id="IPR005653">
    <property type="entry name" value="OstA-like_N"/>
</dbReference>
<dbReference type="PANTHER" id="PTHR36504">
    <property type="entry name" value="LIPOPOLYSACCHARIDE EXPORT SYSTEM PROTEIN LPTA"/>
    <property type="match status" value="1"/>
</dbReference>
<evidence type="ECO:0000256" key="2">
    <source>
        <dbReference type="ARBA" id="ARBA00022729"/>
    </source>
</evidence>
<dbReference type="STRING" id="364200.SAMN04488515_2953"/>
<dbReference type="GO" id="GO:0030288">
    <property type="term" value="C:outer membrane-bounded periplasmic space"/>
    <property type="evidence" value="ECO:0007669"/>
    <property type="project" value="TreeGrafter"/>
</dbReference>
<dbReference type="GO" id="GO:0015920">
    <property type="term" value="P:lipopolysaccharide transport"/>
    <property type="evidence" value="ECO:0007669"/>
    <property type="project" value="InterPro"/>
</dbReference>
<dbReference type="GO" id="GO:0001530">
    <property type="term" value="F:lipopolysaccharide binding"/>
    <property type="evidence" value="ECO:0007669"/>
    <property type="project" value="InterPro"/>
</dbReference>
<dbReference type="Pfam" id="PF03968">
    <property type="entry name" value="LptD_N"/>
    <property type="match status" value="1"/>
</dbReference>
<dbReference type="Gene3D" id="2.60.450.10">
    <property type="entry name" value="Lipopolysaccharide (LPS) transport protein A like domain"/>
    <property type="match status" value="1"/>
</dbReference>
<feature type="domain" description="Organic solvent tolerance-like N-terminal" evidence="5">
    <location>
        <begin position="37"/>
        <end position="142"/>
    </location>
</feature>
<evidence type="ECO:0000256" key="3">
    <source>
        <dbReference type="ARBA" id="ARBA00022764"/>
    </source>
</evidence>
<dbReference type="InterPro" id="IPR052037">
    <property type="entry name" value="LPS_export_LptA"/>
</dbReference>
<keyword evidence="2 4" id="KW-0732">Signal</keyword>
<feature type="signal peptide" evidence="4">
    <location>
        <begin position="1"/>
        <end position="19"/>
    </location>
</feature>
<evidence type="ECO:0000256" key="4">
    <source>
        <dbReference type="SAM" id="SignalP"/>
    </source>
</evidence>
<keyword evidence="7" id="KW-1185">Reference proteome</keyword>
<dbReference type="GO" id="GO:0009279">
    <property type="term" value="C:cell outer membrane"/>
    <property type="evidence" value="ECO:0007669"/>
    <property type="project" value="TreeGrafter"/>
</dbReference>
<keyword evidence="3" id="KW-0574">Periplasm</keyword>
<gene>
    <name evidence="6" type="ORF">SAMN04488515_2953</name>
</gene>
<evidence type="ECO:0000256" key="1">
    <source>
        <dbReference type="ARBA" id="ARBA00022448"/>
    </source>
</evidence>
<accession>A0A1I0RMD0</accession>
<keyword evidence="1" id="KW-0813">Transport</keyword>
<feature type="chain" id="PRO_5011680924" evidence="4">
    <location>
        <begin position="20"/>
        <end position="159"/>
    </location>
</feature>
<dbReference type="OrthoDB" id="9811926at2"/>
<organism evidence="6 7">
    <name type="scientific">Cognatiyoonia koreensis</name>
    <dbReference type="NCBI Taxonomy" id="364200"/>
    <lineage>
        <taxon>Bacteria</taxon>
        <taxon>Pseudomonadati</taxon>
        <taxon>Pseudomonadota</taxon>
        <taxon>Alphaproteobacteria</taxon>
        <taxon>Rhodobacterales</taxon>
        <taxon>Paracoccaceae</taxon>
        <taxon>Cognatiyoonia</taxon>
    </lineage>
</organism>
<dbReference type="InterPro" id="IPR014340">
    <property type="entry name" value="LptA"/>
</dbReference>
<evidence type="ECO:0000313" key="6">
    <source>
        <dbReference type="EMBL" id="SEW42337.1"/>
    </source>
</evidence>
<dbReference type="Proteomes" id="UP000199167">
    <property type="component" value="Unassembled WGS sequence"/>
</dbReference>
<reference evidence="6 7" key="1">
    <citation type="submission" date="2016-10" db="EMBL/GenBank/DDBJ databases">
        <authorList>
            <person name="de Groot N.N."/>
        </authorList>
    </citation>
    <scope>NUCLEOTIDE SEQUENCE [LARGE SCALE GENOMIC DNA]</scope>
    <source>
        <strain evidence="6 7">DSM 17925</strain>
    </source>
</reference>
<protein>
    <submittedName>
        <fullName evidence="6">Lipopolysaccharide export system protein LptA</fullName>
    </submittedName>
</protein>
<evidence type="ECO:0000313" key="7">
    <source>
        <dbReference type="Proteomes" id="UP000199167"/>
    </source>
</evidence>
<dbReference type="GO" id="GO:0017089">
    <property type="term" value="F:glycolipid transfer activity"/>
    <property type="evidence" value="ECO:0007669"/>
    <property type="project" value="TreeGrafter"/>
</dbReference>
<evidence type="ECO:0000259" key="5">
    <source>
        <dbReference type="Pfam" id="PF03968"/>
    </source>
</evidence>
<dbReference type="NCBIfam" id="TIGR03002">
    <property type="entry name" value="outer_YhbN_LptA"/>
    <property type="match status" value="1"/>
</dbReference>
<sequence>MVRVLSVLAILCLASPILAQTNINLGGISADPSAPVEVAADSLTVDQDTGTAIFTGNVRIGQGDLRLSAASVEVVYGAETGEITRLKASGGVTFATATEAAEAQSADYDIAGGTLVLTGDVLLSQGASAITAEQMTVNLTTGNAQMSGRVRTVFQQGDN</sequence>